<dbReference type="Gene3D" id="1.20.120.910">
    <property type="entry name" value="DksA, coiled-coil domain"/>
    <property type="match status" value="1"/>
</dbReference>
<evidence type="ECO:0000313" key="7">
    <source>
        <dbReference type="Proteomes" id="UP000064201"/>
    </source>
</evidence>
<evidence type="ECO:0000256" key="1">
    <source>
        <dbReference type="ARBA" id="ARBA00022723"/>
    </source>
</evidence>
<dbReference type="AlphaFoldDB" id="A0A0G3G271"/>
<keyword evidence="1" id="KW-0479">Metal-binding</keyword>
<dbReference type="KEGG" id="tvr:TVD_08045"/>
<feature type="zinc finger region" description="dksA C4-type" evidence="4">
    <location>
        <begin position="89"/>
        <end position="113"/>
    </location>
</feature>
<dbReference type="OrthoDB" id="6064855at2"/>
<dbReference type="InterPro" id="IPR000962">
    <property type="entry name" value="Znf_DskA_TraR"/>
</dbReference>
<proteinExistence type="predicted"/>
<name>A0A0G3G271_9GAMM</name>
<dbReference type="PATRIC" id="fig|106634.4.peg.1640"/>
<dbReference type="PROSITE" id="PS51128">
    <property type="entry name" value="ZF_DKSA_2"/>
    <property type="match status" value="1"/>
</dbReference>
<keyword evidence="7" id="KW-1185">Reference proteome</keyword>
<dbReference type="SUPFAM" id="SSF57716">
    <property type="entry name" value="Glucocorticoid receptor-like (DNA-binding domain)"/>
    <property type="match status" value="1"/>
</dbReference>
<dbReference type="Pfam" id="PF01258">
    <property type="entry name" value="zf-dskA_traR"/>
    <property type="match status" value="1"/>
</dbReference>
<evidence type="ECO:0000259" key="5">
    <source>
        <dbReference type="Pfam" id="PF01258"/>
    </source>
</evidence>
<gene>
    <name evidence="6" type="ORF">TVD_08045</name>
</gene>
<keyword evidence="2" id="KW-0863">Zinc-finger</keyword>
<organism evidence="6 7">
    <name type="scientific">Thioalkalivibrio versutus</name>
    <dbReference type="NCBI Taxonomy" id="106634"/>
    <lineage>
        <taxon>Bacteria</taxon>
        <taxon>Pseudomonadati</taxon>
        <taxon>Pseudomonadota</taxon>
        <taxon>Gammaproteobacteria</taxon>
        <taxon>Chromatiales</taxon>
        <taxon>Ectothiorhodospiraceae</taxon>
        <taxon>Thioalkalivibrio</taxon>
    </lineage>
</organism>
<dbReference type="Proteomes" id="UP000064201">
    <property type="component" value="Chromosome"/>
</dbReference>
<evidence type="ECO:0000313" key="6">
    <source>
        <dbReference type="EMBL" id="AKJ95313.1"/>
    </source>
</evidence>
<sequence length="120" mass="13168">MSNPTEPVPEAWLHEQLEVLLTELDAALAGAADSGATVELDQQRTGRLSRMDALQGQAMAKASQQRREAQRVRARRALKRLEEGEGGLCIDCLEPIARSRLEIDPSAERCIACAEAQEQD</sequence>
<keyword evidence="3" id="KW-0862">Zinc</keyword>
<dbReference type="GO" id="GO:0008270">
    <property type="term" value="F:zinc ion binding"/>
    <property type="evidence" value="ECO:0007669"/>
    <property type="project" value="UniProtKB-KW"/>
</dbReference>
<evidence type="ECO:0000256" key="4">
    <source>
        <dbReference type="PROSITE-ProRule" id="PRU00510"/>
    </source>
</evidence>
<dbReference type="EMBL" id="CP011367">
    <property type="protein sequence ID" value="AKJ95313.1"/>
    <property type="molecule type" value="Genomic_DNA"/>
</dbReference>
<dbReference type="STRING" id="106634.TVD_08045"/>
<reference evidence="6 7" key="1">
    <citation type="submission" date="2015-04" db="EMBL/GenBank/DDBJ databases">
        <title>Complete Sequence for the Genome of the Thioalkalivibrio versutus D301.</title>
        <authorList>
            <person name="Mu T."/>
            <person name="Zhou J."/>
            <person name="Xu X."/>
        </authorList>
    </citation>
    <scope>NUCLEOTIDE SEQUENCE [LARGE SCALE GENOMIC DNA]</scope>
    <source>
        <strain evidence="6 7">D301</strain>
    </source>
</reference>
<feature type="domain" description="Zinc finger DksA/TraR C4-type" evidence="5">
    <location>
        <begin position="85"/>
        <end position="119"/>
    </location>
</feature>
<evidence type="ECO:0000256" key="3">
    <source>
        <dbReference type="ARBA" id="ARBA00022833"/>
    </source>
</evidence>
<evidence type="ECO:0000256" key="2">
    <source>
        <dbReference type="ARBA" id="ARBA00022771"/>
    </source>
</evidence>
<accession>A0A0G3G271</accession>
<protein>
    <submittedName>
        <fullName evidence="6">Molecular chaperone DnaK</fullName>
    </submittedName>
</protein>
<dbReference type="RefSeq" id="WP_047251300.1">
    <property type="nucleotide sequence ID" value="NZ_CP011367.1"/>
</dbReference>